<reference evidence="1" key="2">
    <citation type="submission" date="2021-01" db="EMBL/GenBank/DDBJ databases">
        <authorList>
            <person name="Schikora-Tamarit M.A."/>
        </authorList>
    </citation>
    <scope>NUCLEOTIDE SEQUENCE</scope>
    <source>
        <strain evidence="1">NCAIM Y.01608</strain>
    </source>
</reference>
<reference evidence="1" key="1">
    <citation type="journal article" date="2021" name="Open Biol.">
        <title>Shared evolutionary footprints suggest mitochondrial oxidative damage underlies multiple complex I losses in fungi.</title>
        <authorList>
            <person name="Schikora-Tamarit M.A."/>
            <person name="Marcet-Houben M."/>
            <person name="Nosek J."/>
            <person name="Gabaldon T."/>
        </authorList>
    </citation>
    <scope>NUCLEOTIDE SEQUENCE</scope>
    <source>
        <strain evidence="1">NCAIM Y.01608</strain>
    </source>
</reference>
<evidence type="ECO:0000313" key="1">
    <source>
        <dbReference type="EMBL" id="KAH3659217.1"/>
    </source>
</evidence>
<sequence length="124" mass="13461">MICDTFTFEPLAPDRAIVCMAFAGNFFIVPAGTHRDTTFDVTALTLDCATASRIANLPSSRRISSIRLKNSGSSTLTSRSRFVTSAAATRPISELSSNRLLLHLFPSSVSFRSSIPHVNPIIML</sequence>
<dbReference type="Proteomes" id="UP000788993">
    <property type="component" value="Unassembled WGS sequence"/>
</dbReference>
<proteinExistence type="predicted"/>
<name>A0A9P8NU31_9ASCO</name>
<comment type="caution">
    <text evidence="1">The sequence shown here is derived from an EMBL/GenBank/DDBJ whole genome shotgun (WGS) entry which is preliminary data.</text>
</comment>
<gene>
    <name evidence="1" type="ORF">OGATHE_006101</name>
</gene>
<accession>A0A9P8NU31</accession>
<evidence type="ECO:0000313" key="2">
    <source>
        <dbReference type="Proteomes" id="UP000788993"/>
    </source>
</evidence>
<dbReference type="EMBL" id="JAEUBD010001540">
    <property type="protein sequence ID" value="KAH3659217.1"/>
    <property type="molecule type" value="Genomic_DNA"/>
</dbReference>
<keyword evidence="2" id="KW-1185">Reference proteome</keyword>
<protein>
    <submittedName>
        <fullName evidence="1">Uncharacterized protein</fullName>
    </submittedName>
</protein>
<dbReference type="AlphaFoldDB" id="A0A9P8NU31"/>
<organism evidence="1 2">
    <name type="scientific">Ogataea polymorpha</name>
    <dbReference type="NCBI Taxonomy" id="460523"/>
    <lineage>
        <taxon>Eukaryota</taxon>
        <taxon>Fungi</taxon>
        <taxon>Dikarya</taxon>
        <taxon>Ascomycota</taxon>
        <taxon>Saccharomycotina</taxon>
        <taxon>Pichiomycetes</taxon>
        <taxon>Pichiales</taxon>
        <taxon>Pichiaceae</taxon>
        <taxon>Ogataea</taxon>
    </lineage>
</organism>